<reference evidence="2 3" key="1">
    <citation type="submission" date="2019-08" db="EMBL/GenBank/DDBJ databases">
        <authorList>
            <person name="Shi S."/>
        </authorList>
    </citation>
    <scope>NUCLEOTIDE SEQUENCE [LARGE SCALE GENOMIC DNA]</scope>
    <source>
        <strain evidence="2 3">GY10130</strain>
    </source>
</reference>
<gene>
    <name evidence="2" type="ORF">FVR03_00190</name>
</gene>
<dbReference type="AlphaFoldDB" id="A0A5C8KFA6"/>
<proteinExistence type="predicted"/>
<keyword evidence="1" id="KW-0732">Signal</keyword>
<name>A0A5C8KFA6_9BACT</name>
<comment type="caution">
    <text evidence="2">The sequence shown here is derived from an EMBL/GenBank/DDBJ whole genome shotgun (WGS) entry which is preliminary data.</text>
</comment>
<organism evidence="2 3">
    <name type="scientific">Pontibacter qinzhouensis</name>
    <dbReference type="NCBI Taxonomy" id="2603253"/>
    <lineage>
        <taxon>Bacteria</taxon>
        <taxon>Pseudomonadati</taxon>
        <taxon>Bacteroidota</taxon>
        <taxon>Cytophagia</taxon>
        <taxon>Cytophagales</taxon>
        <taxon>Hymenobacteraceae</taxon>
        <taxon>Pontibacter</taxon>
    </lineage>
</organism>
<evidence type="ECO:0008006" key="4">
    <source>
        <dbReference type="Google" id="ProtNLM"/>
    </source>
</evidence>
<dbReference type="SUPFAM" id="SSF48452">
    <property type="entry name" value="TPR-like"/>
    <property type="match status" value="1"/>
</dbReference>
<feature type="chain" id="PRO_5022850981" description="Tetratricopeptide repeat protein" evidence="1">
    <location>
        <begin position="27"/>
        <end position="220"/>
    </location>
</feature>
<dbReference type="OrthoDB" id="1150971at2"/>
<accession>A0A5C8KFA6</accession>
<evidence type="ECO:0000313" key="2">
    <source>
        <dbReference type="EMBL" id="TXK52829.1"/>
    </source>
</evidence>
<evidence type="ECO:0000256" key="1">
    <source>
        <dbReference type="SAM" id="SignalP"/>
    </source>
</evidence>
<sequence length="220" mass="24404">MKKQLLVLATALVAAFTFLTTPGTQAQNGNHEAAIAKNLQAMQAANTLEETQQVANAFERIANTEQKEWLPLYYASMNYILLGTKEKEGSKKDKYLDKGQQHLDKALKLAPKESELFALQGWLHQTRIQVSPMMRGMKYSSLASEALENAKKLNPNNPRAYYLLGANLFYTPKMFGGGADAARPVLEQAKAKFEQQSKPATAIAPGWGLKQTLDLLEQCK</sequence>
<dbReference type="Proteomes" id="UP000321926">
    <property type="component" value="Unassembled WGS sequence"/>
</dbReference>
<feature type="signal peptide" evidence="1">
    <location>
        <begin position="1"/>
        <end position="26"/>
    </location>
</feature>
<evidence type="ECO:0000313" key="3">
    <source>
        <dbReference type="Proteomes" id="UP000321926"/>
    </source>
</evidence>
<keyword evidence="3" id="KW-1185">Reference proteome</keyword>
<dbReference type="Gene3D" id="1.25.40.10">
    <property type="entry name" value="Tetratricopeptide repeat domain"/>
    <property type="match status" value="1"/>
</dbReference>
<protein>
    <recommendedName>
        <fullName evidence="4">Tetratricopeptide repeat protein</fullName>
    </recommendedName>
</protein>
<dbReference type="EMBL" id="VRTY01000001">
    <property type="protein sequence ID" value="TXK52829.1"/>
    <property type="molecule type" value="Genomic_DNA"/>
</dbReference>
<dbReference type="InterPro" id="IPR011990">
    <property type="entry name" value="TPR-like_helical_dom_sf"/>
</dbReference>
<dbReference type="RefSeq" id="WP_147919733.1">
    <property type="nucleotide sequence ID" value="NZ_VRTY01000001.1"/>
</dbReference>